<sequence>MKPKALALLHNRLAIQGGRLSDAIVVILWYLSTRKFYGQKVNILAKKDVSRCQKIVKMRSVSHAAASGAECVHSMEMAVYLKWIWMVLQPKHFSTRLTTSMAC</sequence>
<protein>
    <submittedName>
        <fullName evidence="1">Uncharacterized protein</fullName>
    </submittedName>
</protein>
<gene>
    <name evidence="1" type="ORF">GBAR_LOCUS3523</name>
</gene>
<comment type="caution">
    <text evidence="1">The sequence shown here is derived from an EMBL/GenBank/DDBJ whole genome shotgun (WGS) entry which is preliminary data.</text>
</comment>
<accession>A0AA35R3Z9</accession>
<dbReference type="Proteomes" id="UP001174909">
    <property type="component" value="Unassembled WGS sequence"/>
</dbReference>
<keyword evidence="2" id="KW-1185">Reference proteome</keyword>
<reference evidence="1" key="1">
    <citation type="submission" date="2023-03" db="EMBL/GenBank/DDBJ databases">
        <authorList>
            <person name="Steffen K."/>
            <person name="Cardenas P."/>
        </authorList>
    </citation>
    <scope>NUCLEOTIDE SEQUENCE</scope>
</reference>
<organism evidence="1 2">
    <name type="scientific">Geodia barretti</name>
    <name type="common">Barrett's horny sponge</name>
    <dbReference type="NCBI Taxonomy" id="519541"/>
    <lineage>
        <taxon>Eukaryota</taxon>
        <taxon>Metazoa</taxon>
        <taxon>Porifera</taxon>
        <taxon>Demospongiae</taxon>
        <taxon>Heteroscleromorpha</taxon>
        <taxon>Tetractinellida</taxon>
        <taxon>Astrophorina</taxon>
        <taxon>Geodiidae</taxon>
        <taxon>Geodia</taxon>
    </lineage>
</organism>
<dbReference type="AlphaFoldDB" id="A0AA35R3Z9"/>
<dbReference type="EMBL" id="CASHTH010000502">
    <property type="protein sequence ID" value="CAI8003005.1"/>
    <property type="molecule type" value="Genomic_DNA"/>
</dbReference>
<name>A0AA35R3Z9_GEOBA</name>
<proteinExistence type="predicted"/>
<evidence type="ECO:0000313" key="2">
    <source>
        <dbReference type="Proteomes" id="UP001174909"/>
    </source>
</evidence>
<evidence type="ECO:0000313" key="1">
    <source>
        <dbReference type="EMBL" id="CAI8003005.1"/>
    </source>
</evidence>